<evidence type="ECO:0000313" key="1">
    <source>
        <dbReference type="EMBL" id="CAE7300619.1"/>
    </source>
</evidence>
<dbReference type="Proteomes" id="UP000649617">
    <property type="component" value="Unassembled WGS sequence"/>
</dbReference>
<keyword evidence="2" id="KW-1185">Reference proteome</keyword>
<sequence>MAVQQDGTGAKRLFHHAVDAEGMIHRYWLEAAETDHRVGGEQRESAEERALALAQRRATSSVLSIRAMGQRFNALMTIQVPLSQALPREPSDPSLSDWSMVFSMDKCEMDEDFYTEQDTFRGVDFAEPVGHSSAARVSRGSEFDVWPPVPSEAPLRARHCHSCHVQRHHRRRAKCAGRARCH</sequence>
<evidence type="ECO:0000313" key="2">
    <source>
        <dbReference type="Proteomes" id="UP000649617"/>
    </source>
</evidence>
<dbReference type="EMBL" id="CAJNIZ010010435">
    <property type="protein sequence ID" value="CAE7300619.1"/>
    <property type="molecule type" value="Genomic_DNA"/>
</dbReference>
<dbReference type="AlphaFoldDB" id="A0A812N678"/>
<dbReference type="OrthoDB" id="198609at2759"/>
<accession>A0A812N678</accession>
<organism evidence="1 2">
    <name type="scientific">Symbiodinium pilosum</name>
    <name type="common">Dinoflagellate</name>
    <dbReference type="NCBI Taxonomy" id="2952"/>
    <lineage>
        <taxon>Eukaryota</taxon>
        <taxon>Sar</taxon>
        <taxon>Alveolata</taxon>
        <taxon>Dinophyceae</taxon>
        <taxon>Suessiales</taxon>
        <taxon>Symbiodiniaceae</taxon>
        <taxon>Symbiodinium</taxon>
    </lineage>
</organism>
<comment type="caution">
    <text evidence="1">The sequence shown here is derived from an EMBL/GenBank/DDBJ whole genome shotgun (WGS) entry which is preliminary data.</text>
</comment>
<proteinExistence type="predicted"/>
<protein>
    <submittedName>
        <fullName evidence="1">Uncharacterized protein</fullName>
    </submittedName>
</protein>
<reference evidence="1" key="1">
    <citation type="submission" date="2021-02" db="EMBL/GenBank/DDBJ databases">
        <authorList>
            <person name="Dougan E. K."/>
            <person name="Rhodes N."/>
            <person name="Thang M."/>
            <person name="Chan C."/>
        </authorList>
    </citation>
    <scope>NUCLEOTIDE SEQUENCE</scope>
</reference>
<name>A0A812N678_SYMPI</name>
<gene>
    <name evidence="1" type="ORF">SPIL2461_LOCUS6790</name>
</gene>